<proteinExistence type="inferred from homology"/>
<keyword evidence="5" id="KW-0812">Transmembrane</keyword>
<evidence type="ECO:0000256" key="3">
    <source>
        <dbReference type="ARBA" id="ARBA00023136"/>
    </source>
</evidence>
<comment type="similarity">
    <text evidence="2 4">Belongs to the GerABKA family.</text>
</comment>
<keyword evidence="5" id="KW-1133">Transmembrane helix</keyword>
<evidence type="ECO:0000256" key="4">
    <source>
        <dbReference type="PIRNR" id="PIRNR005690"/>
    </source>
</evidence>
<dbReference type="GO" id="GO:0009847">
    <property type="term" value="P:spore germination"/>
    <property type="evidence" value="ECO:0007669"/>
    <property type="project" value="UniProtKB-UniRule"/>
</dbReference>
<feature type="transmembrane region" description="Helical" evidence="5">
    <location>
        <begin position="396"/>
        <end position="417"/>
    </location>
</feature>
<dbReference type="PANTHER" id="PTHR22550:SF5">
    <property type="entry name" value="LEUCINE ZIPPER PROTEIN 4"/>
    <property type="match status" value="1"/>
</dbReference>
<gene>
    <name evidence="6" type="primary">gerBA_2</name>
    <name evidence="6" type="ORF">BN997_02509</name>
</gene>
<evidence type="ECO:0000313" key="6">
    <source>
        <dbReference type="EMBL" id="CEI82626.1"/>
    </source>
</evidence>
<feature type="transmembrane region" description="Helical" evidence="5">
    <location>
        <begin position="307"/>
        <end position="328"/>
    </location>
</feature>
<dbReference type="STRING" id="545501.BN997_02509"/>
<organism evidence="6 7">
    <name type="scientific">Oceanobacillus oncorhynchi</name>
    <dbReference type="NCBI Taxonomy" id="545501"/>
    <lineage>
        <taxon>Bacteria</taxon>
        <taxon>Bacillati</taxon>
        <taxon>Bacillota</taxon>
        <taxon>Bacilli</taxon>
        <taxon>Bacillales</taxon>
        <taxon>Bacillaceae</taxon>
        <taxon>Oceanobacillus</taxon>
    </lineage>
</organism>
<dbReference type="InterPro" id="IPR004995">
    <property type="entry name" value="Spore_Ger"/>
</dbReference>
<dbReference type="InterPro" id="IPR050768">
    <property type="entry name" value="UPF0353/GerABKA_families"/>
</dbReference>
<dbReference type="Pfam" id="PF03323">
    <property type="entry name" value="GerA"/>
    <property type="match status" value="1"/>
</dbReference>
<keyword evidence="7" id="KW-1185">Reference proteome</keyword>
<comment type="subcellular location">
    <subcellularLocation>
        <location evidence="4">Cell membrane</location>
    </subcellularLocation>
    <subcellularLocation>
        <location evidence="1">Membrane</location>
        <topology evidence="1">Multi-pass membrane protein</topology>
    </subcellularLocation>
</comment>
<evidence type="ECO:0000313" key="7">
    <source>
        <dbReference type="Proteomes" id="UP000040453"/>
    </source>
</evidence>
<dbReference type="AlphaFoldDB" id="A0A0A1MUM7"/>
<dbReference type="Proteomes" id="UP000040453">
    <property type="component" value="Unassembled WGS sequence"/>
</dbReference>
<evidence type="ECO:0000256" key="1">
    <source>
        <dbReference type="ARBA" id="ARBA00004141"/>
    </source>
</evidence>
<evidence type="ECO:0000256" key="5">
    <source>
        <dbReference type="SAM" id="Phobius"/>
    </source>
</evidence>
<reference evidence="6 7" key="1">
    <citation type="submission" date="2014-11" db="EMBL/GenBank/DDBJ databases">
        <authorList>
            <person name="Urmite Genomes Urmite Genomes"/>
        </authorList>
    </citation>
    <scope>NUCLEOTIDE SEQUENCE [LARGE SCALE GENOMIC DNA]</scope>
    <source>
        <strain evidence="6 7">Oc5</strain>
    </source>
</reference>
<name>A0A0A1MUM7_9BACI</name>
<dbReference type="PIRSF" id="PIRSF005690">
    <property type="entry name" value="GerBA"/>
    <property type="match status" value="1"/>
</dbReference>
<accession>A0A0A1MUM7</accession>
<protein>
    <submittedName>
        <fullName evidence="6">Spore germination protein B1</fullName>
    </submittedName>
</protein>
<feature type="transmembrane region" description="Helical" evidence="5">
    <location>
        <begin position="373"/>
        <end position="390"/>
    </location>
</feature>
<keyword evidence="3 4" id="KW-0472">Membrane</keyword>
<evidence type="ECO:0000256" key="2">
    <source>
        <dbReference type="ARBA" id="ARBA00005278"/>
    </source>
</evidence>
<dbReference type="RefSeq" id="WP_042532594.1">
    <property type="nucleotide sequence ID" value="NZ_CDGG01000001.1"/>
</dbReference>
<feature type="transmembrane region" description="Helical" evidence="5">
    <location>
        <begin position="429"/>
        <end position="452"/>
    </location>
</feature>
<dbReference type="GO" id="GO:0005886">
    <property type="term" value="C:plasma membrane"/>
    <property type="evidence" value="ECO:0007669"/>
    <property type="project" value="UniProtKB-SubCell"/>
</dbReference>
<dbReference type="PANTHER" id="PTHR22550">
    <property type="entry name" value="SPORE GERMINATION PROTEIN"/>
    <property type="match status" value="1"/>
</dbReference>
<sequence>MLGRSFYWQNKKKNTEENFSLEIGTNLTENLSNIRKMLEDPSDLVIREFTIGKANHRIAIVYIDGIVNNIYIHDHIMEDLKNASDLPVDKQELFDAVDKEVITVTGIERGHSLDDVSNAILSGNTVFYLDGVDQVLIMDTIGGESRAIEEPQSESLIRGSKEGFVENIRTNTMMIRRYIADPNLRFSTYKVGRRSKKELVVSYMDGIVNPDMVDEVKRRLETIDIDDAPESGYIEQWIEDSFLSPFPQILNTERPDKASEALLKGKVVILLDRTPFVLIAPATFGGLLQSPEDNYWRWSLGTLVRMLRYLAAFISVFLPALYIALVSYHPGLIPSDLAFSIAASRDEVPFPPVMEALIMTATMELLREAGLRLPTAIGQTIGIVGGLVIGEAAVSAGIVSPIMVIVVALNAIASFALPSYSIAITFRILQFGLMAAAAVFGLYGIILCYIMINIHIVNLMSFGVPYSTPFAPSFMNDWKDLVLRAPIAMMKRRPVYMQTNDKKLMNKGERKQ</sequence>
<dbReference type="EMBL" id="CDGG01000001">
    <property type="protein sequence ID" value="CEI82626.1"/>
    <property type="molecule type" value="Genomic_DNA"/>
</dbReference>